<dbReference type="EMBL" id="CP092488">
    <property type="protein sequence ID" value="UMB68386.1"/>
    <property type="molecule type" value="Genomic_DNA"/>
</dbReference>
<protein>
    <submittedName>
        <fullName evidence="2">Mycothiol system anti-sigma-R factor</fullName>
    </submittedName>
</protein>
<accession>A0ABY3VMK2</accession>
<dbReference type="Proteomes" id="UP001055336">
    <property type="component" value="Chromosome"/>
</dbReference>
<sequence>MSDFSSEPTIKPGCAEVLAEVWTLLDGECSPEAQAKLRQHLEDCPPCFQIYGLEERLKSLISTKCRGERAPESLRERLRVEIRRTTIIQGR</sequence>
<dbReference type="NCBIfam" id="TIGR03988">
    <property type="entry name" value="antisig_RsrA"/>
    <property type="match status" value="1"/>
</dbReference>
<dbReference type="Pfam" id="PF13490">
    <property type="entry name" value="zf-HC2"/>
    <property type="match status" value="1"/>
</dbReference>
<proteinExistence type="predicted"/>
<evidence type="ECO:0000259" key="1">
    <source>
        <dbReference type="Pfam" id="PF13490"/>
    </source>
</evidence>
<dbReference type="RefSeq" id="WP_240258846.1">
    <property type="nucleotide sequence ID" value="NZ_CP092488.2"/>
</dbReference>
<dbReference type="InterPro" id="IPR024020">
    <property type="entry name" value="Anit_sigma_mycothiol_RsrA"/>
</dbReference>
<feature type="domain" description="Putative zinc-finger" evidence="1">
    <location>
        <begin position="14"/>
        <end position="47"/>
    </location>
</feature>
<dbReference type="InterPro" id="IPR027383">
    <property type="entry name" value="Znf_put"/>
</dbReference>
<evidence type="ECO:0000313" key="3">
    <source>
        <dbReference type="Proteomes" id="UP001055336"/>
    </source>
</evidence>
<evidence type="ECO:0000313" key="2">
    <source>
        <dbReference type="EMBL" id="UMB68386.1"/>
    </source>
</evidence>
<name>A0ABY3VMK2_9MYCO</name>
<gene>
    <name evidence="2" type="primary">rsrA</name>
    <name evidence="2" type="ORF">MKK62_18390</name>
</gene>
<keyword evidence="3" id="KW-1185">Reference proteome</keyword>
<reference evidence="2" key="1">
    <citation type="submission" date="2022-08" db="EMBL/GenBank/DDBJ databases">
        <title>Whole genome sequencing of non-tuberculosis mycobacteria type-strains.</title>
        <authorList>
            <person name="Igarashi Y."/>
            <person name="Osugi A."/>
            <person name="Mitarai S."/>
        </authorList>
    </citation>
    <scope>NUCLEOTIDE SEQUENCE</scope>
    <source>
        <strain evidence="2">DSM 45127</strain>
    </source>
</reference>
<organism evidence="2 3">
    <name type="scientific">Mycobacterium paraterrae</name>
    <dbReference type="NCBI Taxonomy" id="577492"/>
    <lineage>
        <taxon>Bacteria</taxon>
        <taxon>Bacillati</taxon>
        <taxon>Actinomycetota</taxon>
        <taxon>Actinomycetes</taxon>
        <taxon>Mycobacteriales</taxon>
        <taxon>Mycobacteriaceae</taxon>
        <taxon>Mycobacterium</taxon>
    </lineage>
</organism>